<keyword evidence="3" id="KW-1185">Reference proteome</keyword>
<reference evidence="3" key="1">
    <citation type="journal article" date="2012" name="J. Bacteriol.">
        <title>Complete genome sequence of the hydrogenotrophic, methanogenic archaeon Methanoculleus bourgensis strain MS2T, isolated from a sewage sludge digester.</title>
        <authorList>
            <person name="Maus I."/>
            <person name="Wibberg D."/>
            <person name="Stantscheff R."/>
            <person name="Eikmeyer F.G."/>
            <person name="Seffner A."/>
            <person name="Boelter J."/>
            <person name="Szczepanowski R."/>
            <person name="Blom J."/>
            <person name="Jaenicke S."/>
            <person name="Konig H."/>
            <person name="Puhler A."/>
            <person name="Schluter A."/>
        </authorList>
    </citation>
    <scope>NUCLEOTIDE SEQUENCE [LARGE SCALE GENOMIC DNA]</scope>
    <source>
        <strain evidence="3">ATCC 43281 / DSM 3045 / OCM 15 / MS2</strain>
    </source>
</reference>
<organism evidence="2 3">
    <name type="scientific">Methanoculleus bourgensis (strain ATCC 43281 / DSM 3045 / OCM 15 / MS2)</name>
    <name type="common">Methanogenium bourgense</name>
    <dbReference type="NCBI Taxonomy" id="1201294"/>
    <lineage>
        <taxon>Archaea</taxon>
        <taxon>Methanobacteriati</taxon>
        <taxon>Methanobacteriota</taxon>
        <taxon>Stenosarchaea group</taxon>
        <taxon>Methanomicrobia</taxon>
        <taxon>Methanomicrobiales</taxon>
        <taxon>Methanomicrobiaceae</taxon>
        <taxon>Methanoculleus</taxon>
    </lineage>
</organism>
<dbReference type="EMBL" id="HE964772">
    <property type="protein sequence ID" value="CCJ37098.1"/>
    <property type="molecule type" value="Genomic_DNA"/>
</dbReference>
<dbReference type="STRING" id="1201294.BN140_2175"/>
<dbReference type="AlphaFoldDB" id="I7JAE6"/>
<sequence length="95" mass="9852">MIFARGWCRGNSPVRGRFGFSGRRVSRRPDPATPPEADTPSLKAGAMVAFRGHGSPPDIAPDGARAPDAPSIAIAMAGLDPRGRGGGGCRRRTLG</sequence>
<dbReference type="HOGENOM" id="CLU_2366182_0_0_2"/>
<dbReference type="Proteomes" id="UP000009007">
    <property type="component" value="Chromosome I"/>
</dbReference>
<dbReference type="PATRIC" id="fig|1201294.9.peg.2416"/>
<evidence type="ECO:0000313" key="3">
    <source>
        <dbReference type="Proteomes" id="UP000009007"/>
    </source>
</evidence>
<proteinExistence type="predicted"/>
<feature type="region of interest" description="Disordered" evidence="1">
    <location>
        <begin position="18"/>
        <end position="40"/>
    </location>
</feature>
<evidence type="ECO:0000313" key="2">
    <source>
        <dbReference type="EMBL" id="CCJ37098.1"/>
    </source>
</evidence>
<name>I7JAE6_METBM</name>
<accession>I7JAE6</accession>
<gene>
    <name evidence="2" type="ordered locus">BN140_2175</name>
</gene>
<protein>
    <submittedName>
        <fullName evidence="2">Uncharacterized protein</fullName>
    </submittedName>
</protein>
<evidence type="ECO:0000256" key="1">
    <source>
        <dbReference type="SAM" id="MobiDB-lite"/>
    </source>
</evidence>
<dbReference type="KEGG" id="mbg:BN140_2175"/>